<name>A0AC34GP77_9BILA</name>
<dbReference type="WBParaSite" id="ES5_v2.g614.t1">
    <property type="protein sequence ID" value="ES5_v2.g614.t1"/>
    <property type="gene ID" value="ES5_v2.g614"/>
</dbReference>
<accession>A0AC34GP77</accession>
<dbReference type="Proteomes" id="UP000887579">
    <property type="component" value="Unplaced"/>
</dbReference>
<reference evidence="2" key="1">
    <citation type="submission" date="2022-11" db="UniProtKB">
        <authorList>
            <consortium name="WormBaseParasite"/>
        </authorList>
    </citation>
    <scope>IDENTIFICATION</scope>
</reference>
<sequence>MWCKSHPLLTPYLFDTTTSHCNFGDIKPFKFEPKTSPFKFEPKTSPFNFDALRSPFAYGDTSDDTLSQSSCSDVSSSSSTSLYSLKVFLGGLPKGASKVQVILNCQKYGVSDVEMQGHATGYCFVIFKTQACCQKFIRDCATGTDDRLFFPFVQDVFSSKKSMVEVKPFKLVDSRHGSSLNPDNAQTIFVGGLPRDTTAETLAMKLEANFGAVEEVSIDLDSETMYPRGTAMVVFKRKASARRAISVQTMTMKKLNQYRLIELKPFLEVDKQCSVCRSVCPAVFCASCSSLMCSACFDANHVDSNHVKISRGTFYTIRR</sequence>
<organism evidence="1 2">
    <name type="scientific">Panagrolaimus sp. ES5</name>
    <dbReference type="NCBI Taxonomy" id="591445"/>
    <lineage>
        <taxon>Eukaryota</taxon>
        <taxon>Metazoa</taxon>
        <taxon>Ecdysozoa</taxon>
        <taxon>Nematoda</taxon>
        <taxon>Chromadorea</taxon>
        <taxon>Rhabditida</taxon>
        <taxon>Tylenchina</taxon>
        <taxon>Panagrolaimomorpha</taxon>
        <taxon>Panagrolaimoidea</taxon>
        <taxon>Panagrolaimidae</taxon>
        <taxon>Panagrolaimus</taxon>
    </lineage>
</organism>
<proteinExistence type="predicted"/>
<evidence type="ECO:0000313" key="1">
    <source>
        <dbReference type="Proteomes" id="UP000887579"/>
    </source>
</evidence>
<evidence type="ECO:0000313" key="2">
    <source>
        <dbReference type="WBParaSite" id="ES5_v2.g614.t1"/>
    </source>
</evidence>
<protein>
    <submittedName>
        <fullName evidence="2">RRM domain-containing protein</fullName>
    </submittedName>
</protein>